<feature type="region of interest" description="Disordered" evidence="1">
    <location>
        <begin position="45"/>
        <end position="66"/>
    </location>
</feature>
<evidence type="ECO:0000256" key="1">
    <source>
        <dbReference type="SAM" id="MobiDB-lite"/>
    </source>
</evidence>
<accession>A0A834JJK2</accession>
<dbReference type="PROSITE" id="PS51257">
    <property type="entry name" value="PROKAR_LIPOPROTEIN"/>
    <property type="match status" value="1"/>
</dbReference>
<feature type="compositionally biased region" description="Basic and acidic residues" evidence="1">
    <location>
        <begin position="57"/>
        <end position="66"/>
    </location>
</feature>
<keyword evidence="3" id="KW-1185">Reference proteome</keyword>
<protein>
    <submittedName>
        <fullName evidence="2">Uncharacterized protein</fullName>
    </submittedName>
</protein>
<evidence type="ECO:0000313" key="2">
    <source>
        <dbReference type="EMBL" id="KAF7388766.1"/>
    </source>
</evidence>
<dbReference type="Proteomes" id="UP000614350">
    <property type="component" value="Unassembled WGS sequence"/>
</dbReference>
<name>A0A834JJK2_VESVU</name>
<sequence length="66" mass="7076">MALRAVHADGLLGIQTSLACGMEKKRKMPKEGCDWPGCEPQYKMASASGNSEGSFLVRDDQNSSSV</sequence>
<comment type="caution">
    <text evidence="2">The sequence shown here is derived from an EMBL/GenBank/DDBJ whole genome shotgun (WGS) entry which is preliminary data.</text>
</comment>
<proteinExistence type="predicted"/>
<organism evidence="2 3">
    <name type="scientific">Vespula vulgaris</name>
    <name type="common">Yellow jacket</name>
    <name type="synonym">Wasp</name>
    <dbReference type="NCBI Taxonomy" id="7454"/>
    <lineage>
        <taxon>Eukaryota</taxon>
        <taxon>Metazoa</taxon>
        <taxon>Ecdysozoa</taxon>
        <taxon>Arthropoda</taxon>
        <taxon>Hexapoda</taxon>
        <taxon>Insecta</taxon>
        <taxon>Pterygota</taxon>
        <taxon>Neoptera</taxon>
        <taxon>Endopterygota</taxon>
        <taxon>Hymenoptera</taxon>
        <taxon>Apocrita</taxon>
        <taxon>Aculeata</taxon>
        <taxon>Vespoidea</taxon>
        <taxon>Vespidae</taxon>
        <taxon>Vespinae</taxon>
        <taxon>Vespula</taxon>
    </lineage>
</organism>
<dbReference type="EMBL" id="JACSEA010000011">
    <property type="protein sequence ID" value="KAF7388766.1"/>
    <property type="molecule type" value="Genomic_DNA"/>
</dbReference>
<evidence type="ECO:0000313" key="3">
    <source>
        <dbReference type="Proteomes" id="UP000614350"/>
    </source>
</evidence>
<gene>
    <name evidence="2" type="ORF">HZH66_009903</name>
</gene>
<dbReference type="AlphaFoldDB" id="A0A834JJK2"/>
<reference evidence="2" key="1">
    <citation type="journal article" date="2020" name="G3 (Bethesda)">
        <title>High-Quality Assemblies for Three Invasive Social Wasps from the &lt;i&gt;Vespula&lt;/i&gt; Genus.</title>
        <authorList>
            <person name="Harrop T.W.R."/>
            <person name="Guhlin J."/>
            <person name="McLaughlin G.M."/>
            <person name="Permina E."/>
            <person name="Stockwell P."/>
            <person name="Gilligan J."/>
            <person name="Le Lec M.F."/>
            <person name="Gruber M.A.M."/>
            <person name="Quinn O."/>
            <person name="Lovegrove M."/>
            <person name="Duncan E.J."/>
            <person name="Remnant E.J."/>
            <person name="Van Eeckhoven J."/>
            <person name="Graham B."/>
            <person name="Knapp R.A."/>
            <person name="Langford K.W."/>
            <person name="Kronenberg Z."/>
            <person name="Press M.O."/>
            <person name="Eacker S.M."/>
            <person name="Wilson-Rankin E.E."/>
            <person name="Purcell J."/>
            <person name="Lester P.J."/>
            <person name="Dearden P.K."/>
        </authorList>
    </citation>
    <scope>NUCLEOTIDE SEQUENCE</scope>
    <source>
        <strain evidence="2">Marl-1</strain>
    </source>
</reference>